<evidence type="ECO:0000313" key="2">
    <source>
        <dbReference type="EMBL" id="VDL18364.1"/>
    </source>
</evidence>
<feature type="transmembrane region" description="Helical" evidence="1">
    <location>
        <begin position="92"/>
        <end position="113"/>
    </location>
</feature>
<dbReference type="PANTHER" id="PTHR13906:SF4">
    <property type="entry name" value="LYSOPHOSPHOLIPID ACYLTRANSFERASE 6"/>
    <property type="match status" value="1"/>
</dbReference>
<dbReference type="InterPro" id="IPR049941">
    <property type="entry name" value="LPLAT_7/PORCN-like"/>
</dbReference>
<dbReference type="GO" id="GO:0016746">
    <property type="term" value="F:acyltransferase activity"/>
    <property type="evidence" value="ECO:0007669"/>
    <property type="project" value="TreeGrafter"/>
</dbReference>
<dbReference type="OrthoDB" id="286734at2759"/>
<dbReference type="Proteomes" id="UP000274504">
    <property type="component" value="Unassembled WGS sequence"/>
</dbReference>
<dbReference type="PANTHER" id="PTHR13906">
    <property type="entry name" value="PORCUPINE"/>
    <property type="match status" value="1"/>
</dbReference>
<gene>
    <name evidence="2" type="ORF">HDID_LOCUS903</name>
</gene>
<keyword evidence="1" id="KW-1133">Transmembrane helix</keyword>
<sequence length="354" mass="39255">MTAINAASILLPQNDTLPLLPSYHTTMPPVYPNVSFTSSPNSTTFRILDILVGVVMGITIEQDAGGFVKDRFYAGSRLLQPITDWSGIPVDMINFVFASFISLPFALLMRFVLPPSRVRPIFRALAEIVLGAGVVIFCFGMQLRVLLLQSSVAYIMLLLCRRDRVITPIAVTVWSLLYLMLIHQCRLYYDYEGYTLDISGAVMLQTQRLSSLAFNLYDGARIAGAAAAANGACKASNEEDDSLDGQDDATRAIVEDSGPKIAPSSRDCAVTKMPGPVEFAAYCMYFHGVCIGPFVFFKDYRNYLHGYGNKHLPPIPCRRMFYLTLWLTAYGLTYAVLFNRIPVSFINHGAFQVS</sequence>
<dbReference type="AlphaFoldDB" id="A0A0R3S9H4"/>
<reference evidence="2 3" key="2">
    <citation type="submission" date="2018-11" db="EMBL/GenBank/DDBJ databases">
        <authorList>
            <consortium name="Pathogen Informatics"/>
        </authorList>
    </citation>
    <scope>NUCLEOTIDE SEQUENCE [LARGE SCALE GENOMIC DNA]</scope>
</reference>
<feature type="transmembrane region" description="Helical" evidence="1">
    <location>
        <begin position="125"/>
        <end position="145"/>
    </location>
</feature>
<feature type="transmembrane region" description="Helical" evidence="1">
    <location>
        <begin position="279"/>
        <end position="297"/>
    </location>
</feature>
<feature type="transmembrane region" description="Helical" evidence="1">
    <location>
        <begin position="320"/>
        <end position="338"/>
    </location>
</feature>
<evidence type="ECO:0000256" key="1">
    <source>
        <dbReference type="SAM" id="Phobius"/>
    </source>
</evidence>
<proteinExistence type="predicted"/>
<dbReference type="STRING" id="6216.A0A0R3S9H4"/>
<accession>A0A0R3S9H4</accession>
<dbReference type="GO" id="GO:0030258">
    <property type="term" value="P:lipid modification"/>
    <property type="evidence" value="ECO:0007669"/>
    <property type="project" value="TreeGrafter"/>
</dbReference>
<feature type="transmembrane region" description="Helical" evidence="1">
    <location>
        <begin position="165"/>
        <end position="182"/>
    </location>
</feature>
<keyword evidence="1" id="KW-0472">Membrane</keyword>
<keyword evidence="1" id="KW-0812">Transmembrane</keyword>
<dbReference type="GO" id="GO:0016020">
    <property type="term" value="C:membrane"/>
    <property type="evidence" value="ECO:0007669"/>
    <property type="project" value="TreeGrafter"/>
</dbReference>
<dbReference type="EMBL" id="UYSG01000138">
    <property type="protein sequence ID" value="VDL18364.1"/>
    <property type="molecule type" value="Genomic_DNA"/>
</dbReference>
<reference evidence="4" key="1">
    <citation type="submission" date="2017-02" db="UniProtKB">
        <authorList>
            <consortium name="WormBaseParasite"/>
        </authorList>
    </citation>
    <scope>IDENTIFICATION</scope>
</reference>
<name>A0A0R3S9H4_HYMDI</name>
<evidence type="ECO:0000313" key="3">
    <source>
        <dbReference type="Proteomes" id="UP000274504"/>
    </source>
</evidence>
<protein>
    <submittedName>
        <fullName evidence="4">Acyl_transf_3 domain-containing protein</fullName>
    </submittedName>
</protein>
<dbReference type="WBParaSite" id="HDID_0000090201-mRNA-1">
    <property type="protein sequence ID" value="HDID_0000090201-mRNA-1"/>
    <property type="gene ID" value="HDID_0000090201"/>
</dbReference>
<evidence type="ECO:0000313" key="4">
    <source>
        <dbReference type="WBParaSite" id="HDID_0000090201-mRNA-1"/>
    </source>
</evidence>
<organism evidence="4">
    <name type="scientific">Hymenolepis diminuta</name>
    <name type="common">Rat tapeworm</name>
    <dbReference type="NCBI Taxonomy" id="6216"/>
    <lineage>
        <taxon>Eukaryota</taxon>
        <taxon>Metazoa</taxon>
        <taxon>Spiralia</taxon>
        <taxon>Lophotrochozoa</taxon>
        <taxon>Platyhelminthes</taxon>
        <taxon>Cestoda</taxon>
        <taxon>Eucestoda</taxon>
        <taxon>Cyclophyllidea</taxon>
        <taxon>Hymenolepididae</taxon>
        <taxon>Hymenolepis</taxon>
    </lineage>
</organism>